<protein>
    <submittedName>
        <fullName evidence="2">Uncharacterized protein</fullName>
    </submittedName>
</protein>
<organism evidence="2 3">
    <name type="scientific">Rhynchophorus ferrugineus</name>
    <name type="common">Red palm weevil</name>
    <name type="synonym">Curculio ferrugineus</name>
    <dbReference type="NCBI Taxonomy" id="354439"/>
    <lineage>
        <taxon>Eukaryota</taxon>
        <taxon>Metazoa</taxon>
        <taxon>Ecdysozoa</taxon>
        <taxon>Arthropoda</taxon>
        <taxon>Hexapoda</taxon>
        <taxon>Insecta</taxon>
        <taxon>Pterygota</taxon>
        <taxon>Neoptera</taxon>
        <taxon>Endopterygota</taxon>
        <taxon>Coleoptera</taxon>
        <taxon>Polyphaga</taxon>
        <taxon>Cucujiformia</taxon>
        <taxon>Curculionidae</taxon>
        <taxon>Dryophthorinae</taxon>
        <taxon>Rhynchophorus</taxon>
    </lineage>
</organism>
<evidence type="ECO:0000313" key="3">
    <source>
        <dbReference type="Proteomes" id="UP000625711"/>
    </source>
</evidence>
<proteinExistence type="predicted"/>
<keyword evidence="3" id="KW-1185">Reference proteome</keyword>
<comment type="caution">
    <text evidence="2">The sequence shown here is derived from an EMBL/GenBank/DDBJ whole genome shotgun (WGS) entry which is preliminary data.</text>
</comment>
<feature type="compositionally biased region" description="Basic and acidic residues" evidence="1">
    <location>
        <begin position="24"/>
        <end position="40"/>
    </location>
</feature>
<sequence>MDDRKLSRTPSAGHVQNPMQSSSESRRQPVEGAHDEKENGTDPTEWNAGRSALLLHRAVYNAAPPAPAGRYVFAIALIGLRSEHSGTNADIVACKPSHGRSDRFFFEKKMI</sequence>
<gene>
    <name evidence="2" type="ORF">GWI33_011111</name>
</gene>
<evidence type="ECO:0000256" key="1">
    <source>
        <dbReference type="SAM" id="MobiDB-lite"/>
    </source>
</evidence>
<dbReference type="AlphaFoldDB" id="A0A834IUF5"/>
<evidence type="ECO:0000313" key="2">
    <source>
        <dbReference type="EMBL" id="KAF7285318.1"/>
    </source>
</evidence>
<accession>A0A834IUF5</accession>
<feature type="region of interest" description="Disordered" evidence="1">
    <location>
        <begin position="1"/>
        <end position="47"/>
    </location>
</feature>
<dbReference type="EMBL" id="JAACXV010000057">
    <property type="protein sequence ID" value="KAF7285318.1"/>
    <property type="molecule type" value="Genomic_DNA"/>
</dbReference>
<reference evidence="2" key="1">
    <citation type="submission" date="2020-08" db="EMBL/GenBank/DDBJ databases">
        <title>Genome sequencing and assembly of the red palm weevil Rhynchophorus ferrugineus.</title>
        <authorList>
            <person name="Dias G.B."/>
            <person name="Bergman C.M."/>
            <person name="Manee M."/>
        </authorList>
    </citation>
    <scope>NUCLEOTIDE SEQUENCE</scope>
    <source>
        <strain evidence="2">AA-2017</strain>
        <tissue evidence="2">Whole larva</tissue>
    </source>
</reference>
<name>A0A834IUF5_RHYFE</name>
<dbReference type="Proteomes" id="UP000625711">
    <property type="component" value="Unassembled WGS sequence"/>
</dbReference>